<comment type="subcellular location">
    <subcellularLocation>
        <location evidence="1">Cell inner membrane</location>
        <topology evidence="1">Multi-pass membrane protein</topology>
    </subcellularLocation>
</comment>
<dbReference type="GO" id="GO:0006935">
    <property type="term" value="P:chemotaxis"/>
    <property type="evidence" value="ECO:0007669"/>
    <property type="project" value="UniProtKB-KW"/>
</dbReference>
<feature type="transmembrane region" description="Helical" evidence="13">
    <location>
        <begin position="240"/>
        <end position="261"/>
    </location>
</feature>
<protein>
    <submittedName>
        <fullName evidence="16">Flagellar motor stator protein MotA</fullName>
    </submittedName>
</protein>
<keyword evidence="11" id="KW-0406">Ion transport</keyword>
<keyword evidence="6" id="KW-0997">Cell inner membrane</keyword>
<dbReference type="EMBL" id="DSRP01000495">
    <property type="protein sequence ID" value="HGG92730.1"/>
    <property type="molecule type" value="Genomic_DNA"/>
</dbReference>
<keyword evidence="5" id="KW-0145">Chemotaxis</keyword>
<dbReference type="PROSITE" id="PS01307">
    <property type="entry name" value="MOTA"/>
    <property type="match status" value="1"/>
</dbReference>
<evidence type="ECO:0000256" key="7">
    <source>
        <dbReference type="ARBA" id="ARBA00022692"/>
    </source>
</evidence>
<keyword evidence="3" id="KW-0813">Transport</keyword>
<dbReference type="InterPro" id="IPR046786">
    <property type="entry name" value="MotA_N"/>
</dbReference>
<evidence type="ECO:0000256" key="1">
    <source>
        <dbReference type="ARBA" id="ARBA00004429"/>
    </source>
</evidence>
<reference evidence="16" key="1">
    <citation type="journal article" date="2020" name="mSystems">
        <title>Genome- and Community-Level Interaction Insights into Carbon Utilization and Element Cycling Functions of Hydrothermarchaeota in Hydrothermal Sediment.</title>
        <authorList>
            <person name="Zhou Z."/>
            <person name="Liu Y."/>
            <person name="Xu W."/>
            <person name="Pan J."/>
            <person name="Luo Z.H."/>
            <person name="Li M."/>
        </authorList>
    </citation>
    <scope>NUCLEOTIDE SEQUENCE [LARGE SCALE GENOMIC DNA]</scope>
    <source>
        <strain evidence="16">SpSt-413</strain>
    </source>
</reference>
<keyword evidence="10 13" id="KW-1133">Transmembrane helix</keyword>
<dbReference type="InterPro" id="IPR022522">
    <property type="entry name" value="Flagellar_motor_stator_MotA"/>
</dbReference>
<evidence type="ECO:0000256" key="11">
    <source>
        <dbReference type="ARBA" id="ARBA00023065"/>
    </source>
</evidence>
<gene>
    <name evidence="16" type="primary">motA</name>
    <name evidence="16" type="ORF">ENR59_07225</name>
</gene>
<keyword evidence="9" id="KW-0375">Hydrogen ion transport</keyword>
<keyword evidence="7 13" id="KW-0812">Transmembrane</keyword>
<dbReference type="Pfam" id="PF01618">
    <property type="entry name" value="MotA_ExbB"/>
    <property type="match status" value="1"/>
</dbReference>
<keyword evidence="12 13" id="KW-0472">Membrane</keyword>
<dbReference type="GO" id="GO:1902600">
    <property type="term" value="P:proton transmembrane transport"/>
    <property type="evidence" value="ECO:0007669"/>
    <property type="project" value="UniProtKB-KW"/>
</dbReference>
<proteinExistence type="inferred from homology"/>
<dbReference type="PANTHER" id="PTHR30433">
    <property type="entry name" value="CHEMOTAXIS PROTEIN MOTA"/>
    <property type="match status" value="1"/>
</dbReference>
<evidence type="ECO:0000256" key="2">
    <source>
        <dbReference type="ARBA" id="ARBA00008038"/>
    </source>
</evidence>
<keyword evidence="8" id="KW-0283">Flagellar rotation</keyword>
<feature type="domain" description="Motility protein A N-terminal" evidence="15">
    <location>
        <begin position="4"/>
        <end position="93"/>
    </location>
</feature>
<evidence type="ECO:0000256" key="12">
    <source>
        <dbReference type="ARBA" id="ARBA00023136"/>
    </source>
</evidence>
<name>A0A7C4EJ92_9BACT</name>
<keyword evidence="4" id="KW-1003">Cell membrane</keyword>
<evidence type="ECO:0000256" key="4">
    <source>
        <dbReference type="ARBA" id="ARBA00022475"/>
    </source>
</evidence>
<organism evidence="16">
    <name type="scientific">Fundidesulfovibrio putealis</name>
    <dbReference type="NCBI Taxonomy" id="270496"/>
    <lineage>
        <taxon>Bacteria</taxon>
        <taxon>Pseudomonadati</taxon>
        <taxon>Thermodesulfobacteriota</taxon>
        <taxon>Desulfovibrionia</taxon>
        <taxon>Desulfovibrionales</taxon>
        <taxon>Desulfovibrionaceae</taxon>
        <taxon>Fundidesulfovibrio</taxon>
    </lineage>
</organism>
<dbReference type="InterPro" id="IPR000540">
    <property type="entry name" value="Flag_MotA_CS"/>
</dbReference>
<evidence type="ECO:0000256" key="6">
    <source>
        <dbReference type="ARBA" id="ARBA00022519"/>
    </source>
</evidence>
<dbReference type="PANTHER" id="PTHR30433:SF4">
    <property type="entry name" value="MOTILITY PROTEIN A"/>
    <property type="match status" value="1"/>
</dbReference>
<dbReference type="GO" id="GO:0005886">
    <property type="term" value="C:plasma membrane"/>
    <property type="evidence" value="ECO:0007669"/>
    <property type="project" value="UniProtKB-SubCell"/>
</dbReference>
<dbReference type="InterPro" id="IPR047055">
    <property type="entry name" value="MotA-like"/>
</dbReference>
<dbReference type="InterPro" id="IPR002898">
    <property type="entry name" value="MotA_ExbB_proton_chnl"/>
</dbReference>
<dbReference type="NCBIfam" id="TIGR03818">
    <property type="entry name" value="MotA1"/>
    <property type="match status" value="1"/>
</dbReference>
<dbReference type="GO" id="GO:0071978">
    <property type="term" value="P:bacterial-type flagellum-dependent swarming motility"/>
    <property type="evidence" value="ECO:0007669"/>
    <property type="project" value="InterPro"/>
</dbReference>
<evidence type="ECO:0000256" key="9">
    <source>
        <dbReference type="ARBA" id="ARBA00022781"/>
    </source>
</evidence>
<evidence type="ECO:0000256" key="8">
    <source>
        <dbReference type="ARBA" id="ARBA00022779"/>
    </source>
</evidence>
<sequence length="284" mass="30424">MNAIIGIVIVLACVVGGYVLEHGNLMMLFQPIELLIIGGAALGAFFIASPMSVVKDVFGHLPAIFTGKEDSKAFYLEILTCMYTLFQMARRSGAVALDAHVNRPADSDVFRRFNAVSKNKTVLNFICDNLKIVIAGNIEQHHYEAIMDTDISTRKHHDEIPAGAVAKIADSLPGLGIVAAVLGIVITMGNINQPPEVLGHHIAAALVGTFLGVLCCYGFVGPMGTLLEHQAQAKQARLRVVKSALMGYSIGLAPILAVEYARRAIPSNVQPSMEELEEAMKSSG</sequence>
<feature type="domain" description="MotA/TolQ/ExbB proton channel" evidence="14">
    <location>
        <begin position="135"/>
        <end position="237"/>
    </location>
</feature>
<accession>A0A7C4EJ92</accession>
<evidence type="ECO:0000259" key="14">
    <source>
        <dbReference type="Pfam" id="PF01618"/>
    </source>
</evidence>
<comment type="caution">
    <text evidence="16">The sequence shown here is derived from an EMBL/GenBank/DDBJ whole genome shotgun (WGS) entry which is preliminary data.</text>
</comment>
<evidence type="ECO:0000313" key="16">
    <source>
        <dbReference type="EMBL" id="HGG92730.1"/>
    </source>
</evidence>
<evidence type="ECO:0000256" key="10">
    <source>
        <dbReference type="ARBA" id="ARBA00022989"/>
    </source>
</evidence>
<keyword evidence="16" id="KW-0282">Flagellum</keyword>
<feature type="transmembrane region" description="Helical" evidence="13">
    <location>
        <begin position="172"/>
        <end position="191"/>
    </location>
</feature>
<evidence type="ECO:0000256" key="13">
    <source>
        <dbReference type="SAM" id="Phobius"/>
    </source>
</evidence>
<comment type="similarity">
    <text evidence="2">Belongs to the MotA family.</text>
</comment>
<keyword evidence="16" id="KW-0966">Cell projection</keyword>
<feature type="transmembrane region" description="Helical" evidence="13">
    <location>
        <begin position="27"/>
        <end position="48"/>
    </location>
</feature>
<dbReference type="AlphaFoldDB" id="A0A7C4EJ92"/>
<feature type="transmembrane region" description="Helical" evidence="13">
    <location>
        <begin position="197"/>
        <end position="220"/>
    </location>
</feature>
<evidence type="ECO:0000256" key="3">
    <source>
        <dbReference type="ARBA" id="ARBA00022448"/>
    </source>
</evidence>
<evidence type="ECO:0000259" key="15">
    <source>
        <dbReference type="Pfam" id="PF20560"/>
    </source>
</evidence>
<keyword evidence="16" id="KW-0969">Cilium</keyword>
<dbReference type="Pfam" id="PF20560">
    <property type="entry name" value="MotA_N"/>
    <property type="match status" value="1"/>
</dbReference>
<evidence type="ECO:0000256" key="5">
    <source>
        <dbReference type="ARBA" id="ARBA00022500"/>
    </source>
</evidence>